<gene>
    <name evidence="1" type="ORF">MarbSA_17450</name>
</gene>
<evidence type="ECO:0000313" key="2">
    <source>
        <dbReference type="Proteomes" id="UP000825015"/>
    </source>
</evidence>
<dbReference type="EMBL" id="AP019779">
    <property type="protein sequence ID" value="BBL62705.1"/>
    <property type="molecule type" value="Genomic_DNA"/>
</dbReference>
<accession>A0ACA8R4V4</accession>
<protein>
    <submittedName>
        <fullName evidence="1">TIGR00268 family protein</fullName>
    </submittedName>
</protein>
<proteinExistence type="predicted"/>
<sequence>MNKQIVGFKIMNLTKKIEKVEEILKGKDIVIAFSGGADSTLIAYLAKKVANNILAVTLNNEIMPSNFLNNAKKIANSIGIEHEIINENFLEVDKFKENNPNRCYLCRSIMYSNIKKLAEEKGFETIVDGTNISDLLEDRPGIMINYENDILSPLVNAGIEKEDVLEYLKENNIEYSKSTTCLATRIKTGQEITAKKINRIKYAEDFIKSLTRSETVRVRDIENTAQIELENIDLLLNRNTLKLVESELKAVNFEKITLDIGTKVHEKKDIVIYKPCKDEANKIMFENELPYNIDIRKTCPNLEKLGKLKCSEKMGVAMLDINGRNVTLFENGKIVARKVKDKEDAQNILIEVLPMIRRII</sequence>
<keyword evidence="2" id="KW-1185">Reference proteome</keyword>
<reference evidence="1" key="1">
    <citation type="submission" date="2019-06" db="EMBL/GenBank/DDBJ databases">
        <title>Complete genome sequence of Methanobrevibacter arboriphilus strain SA.</title>
        <authorList>
            <person name="Asakawa S."/>
        </authorList>
    </citation>
    <scope>NUCLEOTIDE SEQUENCE</scope>
    <source>
        <strain evidence="1">SA</strain>
    </source>
</reference>
<organism evidence="1 2">
    <name type="scientific">Methanobrevibacter arboriphilus</name>
    <dbReference type="NCBI Taxonomy" id="39441"/>
    <lineage>
        <taxon>Archaea</taxon>
        <taxon>Methanobacteriati</taxon>
        <taxon>Methanobacteriota</taxon>
        <taxon>Methanomada group</taxon>
        <taxon>Methanobacteria</taxon>
        <taxon>Methanobacteriales</taxon>
        <taxon>Methanobacteriaceae</taxon>
        <taxon>Methanobrevibacter</taxon>
    </lineage>
</organism>
<name>A0ACA8R4V4_METAZ</name>
<evidence type="ECO:0000313" key="1">
    <source>
        <dbReference type="EMBL" id="BBL62705.1"/>
    </source>
</evidence>
<dbReference type="Proteomes" id="UP000825015">
    <property type="component" value="Chromosome"/>
</dbReference>